<dbReference type="SUPFAM" id="SSF52025">
    <property type="entry name" value="PA domain"/>
    <property type="match status" value="1"/>
</dbReference>
<dbReference type="Gene3D" id="3.50.30.30">
    <property type="match status" value="1"/>
</dbReference>
<proteinExistence type="inferred from homology"/>
<dbReference type="AlphaFoldDB" id="A0A915CMS7"/>
<reference evidence="5" key="1">
    <citation type="submission" date="2022-11" db="UniProtKB">
        <authorList>
            <consortium name="WormBaseParasite"/>
        </authorList>
    </citation>
    <scope>IDENTIFICATION</scope>
</reference>
<dbReference type="PANTHER" id="PTHR10404:SF77">
    <property type="entry name" value="GLUTAMATE CARBOXYPEPTIDASE 2 HOMOLOG"/>
    <property type="match status" value="1"/>
</dbReference>
<evidence type="ECO:0000313" key="5">
    <source>
        <dbReference type="WBParaSite" id="jg1028"/>
    </source>
</evidence>
<evidence type="ECO:0000256" key="1">
    <source>
        <dbReference type="ARBA" id="ARBA00005634"/>
    </source>
</evidence>
<dbReference type="WBParaSite" id="jg1028">
    <property type="protein sequence ID" value="jg1028"/>
    <property type="gene ID" value="jg1028"/>
</dbReference>
<name>A0A915CMS7_9BILA</name>
<protein>
    <submittedName>
        <fullName evidence="5">Uncharacterized protein</fullName>
    </submittedName>
</protein>
<dbReference type="InterPro" id="IPR007484">
    <property type="entry name" value="Peptidase_M28"/>
</dbReference>
<evidence type="ECO:0000259" key="3">
    <source>
        <dbReference type="Pfam" id="PF04389"/>
    </source>
</evidence>
<feature type="domain" description="PA" evidence="2">
    <location>
        <begin position="4"/>
        <end position="68"/>
    </location>
</feature>
<feature type="domain" description="Peptidase M28" evidence="3">
    <location>
        <begin position="183"/>
        <end position="256"/>
    </location>
</feature>
<sequence>MGVSVKGKIAIMRYHTEFRGSKVQQATKHGAIGAILYSDPKECAMDGTTTEHVYPSTVWMPPEGVQRGSLMIADGDVLTPLYPSRADLYGARTIQEAKNVGLMPTIPVLPLSYSDAYQLLSRLDGQDVPAEWAGGLNITYKTGPGFTGDKTTKARVTVHASTQIKEIRNVIGYIYGQEEPDDGTATLAEVARAFTQTIKESDWRPARTLVFCAWDAEEYGLIGSTEFVEDFANILSDRAIVYLNVDLISANSTLNADTIPSMYQAVVDASKKIPNPMKTERDAGRKTVYDTWIQKDSIANTLLA</sequence>
<dbReference type="InterPro" id="IPR046450">
    <property type="entry name" value="PA_dom_sf"/>
</dbReference>
<dbReference type="Proteomes" id="UP000887574">
    <property type="component" value="Unplaced"/>
</dbReference>
<dbReference type="PANTHER" id="PTHR10404">
    <property type="entry name" value="N-ACETYLATED-ALPHA-LINKED ACIDIC DIPEPTIDASE"/>
    <property type="match status" value="1"/>
</dbReference>
<dbReference type="Pfam" id="PF02225">
    <property type="entry name" value="PA"/>
    <property type="match status" value="1"/>
</dbReference>
<accession>A0A915CMS7</accession>
<comment type="similarity">
    <text evidence="1">Belongs to the peptidase M28 family. M28B subfamily.</text>
</comment>
<dbReference type="InterPro" id="IPR039373">
    <property type="entry name" value="Peptidase_M28B"/>
</dbReference>
<evidence type="ECO:0000313" key="4">
    <source>
        <dbReference type="Proteomes" id="UP000887574"/>
    </source>
</evidence>
<dbReference type="InterPro" id="IPR003137">
    <property type="entry name" value="PA_domain"/>
</dbReference>
<dbReference type="Pfam" id="PF04389">
    <property type="entry name" value="Peptidase_M28"/>
    <property type="match status" value="1"/>
</dbReference>
<keyword evidence="4" id="KW-1185">Reference proteome</keyword>
<organism evidence="4 5">
    <name type="scientific">Ditylenchus dipsaci</name>
    <dbReference type="NCBI Taxonomy" id="166011"/>
    <lineage>
        <taxon>Eukaryota</taxon>
        <taxon>Metazoa</taxon>
        <taxon>Ecdysozoa</taxon>
        <taxon>Nematoda</taxon>
        <taxon>Chromadorea</taxon>
        <taxon>Rhabditida</taxon>
        <taxon>Tylenchina</taxon>
        <taxon>Tylenchomorpha</taxon>
        <taxon>Sphaerularioidea</taxon>
        <taxon>Anguinidae</taxon>
        <taxon>Anguininae</taxon>
        <taxon>Ditylenchus</taxon>
    </lineage>
</organism>
<dbReference type="SUPFAM" id="SSF53187">
    <property type="entry name" value="Zn-dependent exopeptidases"/>
    <property type="match status" value="1"/>
</dbReference>
<dbReference type="FunFam" id="3.40.630.10:FF:000101">
    <property type="entry name" value="N-acetylated alpha-linked acidic dipeptidase like 1"/>
    <property type="match status" value="1"/>
</dbReference>
<dbReference type="GO" id="GO:0004180">
    <property type="term" value="F:carboxypeptidase activity"/>
    <property type="evidence" value="ECO:0007669"/>
    <property type="project" value="TreeGrafter"/>
</dbReference>
<evidence type="ECO:0000259" key="2">
    <source>
        <dbReference type="Pfam" id="PF02225"/>
    </source>
</evidence>
<dbReference type="Gene3D" id="3.40.630.10">
    <property type="entry name" value="Zn peptidases"/>
    <property type="match status" value="2"/>
</dbReference>